<gene>
    <name evidence="3" type="ORF">LLUC06_0355</name>
</gene>
<evidence type="ECO:0000313" key="4">
    <source>
        <dbReference type="Proteomes" id="UP000192095"/>
    </source>
</evidence>
<dbReference type="AlphaFoldDB" id="A0A1V0NZE6"/>
<dbReference type="Pfam" id="PF06114">
    <property type="entry name" value="Peptidase_M78"/>
    <property type="match status" value="1"/>
</dbReference>
<dbReference type="SMART" id="SM00530">
    <property type="entry name" value="HTH_XRE"/>
    <property type="match status" value="1"/>
</dbReference>
<evidence type="ECO:0000313" key="3">
    <source>
        <dbReference type="EMBL" id="ARE19902.1"/>
    </source>
</evidence>
<dbReference type="PANTHER" id="PTHR43236:SF1">
    <property type="entry name" value="BLL7220 PROTEIN"/>
    <property type="match status" value="1"/>
</dbReference>
<name>A0A1V0NZE6_LACLL</name>
<evidence type="ECO:0000256" key="1">
    <source>
        <dbReference type="ARBA" id="ARBA00007227"/>
    </source>
</evidence>
<dbReference type="SUPFAM" id="SSF47413">
    <property type="entry name" value="lambda repressor-like DNA-binding domains"/>
    <property type="match status" value="1"/>
</dbReference>
<dbReference type="InterPro" id="IPR001387">
    <property type="entry name" value="Cro/C1-type_HTH"/>
</dbReference>
<comment type="similarity">
    <text evidence="1">Belongs to the short-chain fatty acyl-CoA assimilation regulator (ScfR) family.</text>
</comment>
<dbReference type="InterPro" id="IPR010982">
    <property type="entry name" value="Lambda_DNA-bd_dom_sf"/>
</dbReference>
<dbReference type="Gene3D" id="1.10.260.40">
    <property type="entry name" value="lambda repressor-like DNA-binding domains"/>
    <property type="match status" value="1"/>
</dbReference>
<dbReference type="Pfam" id="PF01381">
    <property type="entry name" value="HTH_3"/>
    <property type="match status" value="1"/>
</dbReference>
<reference evidence="3 4" key="1">
    <citation type="journal article" date="2017" name="BMC Genomics">
        <title>Comparative and functional genomics of the Lactococcus lactis taxon; insights into evolution and niche adaptation.</title>
        <authorList>
            <person name="Kelleher P."/>
            <person name="Bottacini F."/>
            <person name="Mahony J."/>
            <person name="Kilcawley K.N."/>
            <person name="van Sinderen D."/>
        </authorList>
    </citation>
    <scope>NUCLEOTIDE SEQUENCE [LARGE SCALE GENOMIC DNA]</scope>
    <source>
        <strain evidence="3 4">UC06</strain>
    </source>
</reference>
<protein>
    <submittedName>
        <fullName evidence="3">XRE family transcriptional regulator</fullName>
    </submittedName>
</protein>
<accession>A0A1V0NZE6</accession>
<evidence type="ECO:0000259" key="2">
    <source>
        <dbReference type="PROSITE" id="PS50943"/>
    </source>
</evidence>
<dbReference type="EMBL" id="CP015902">
    <property type="protein sequence ID" value="ARE19902.1"/>
    <property type="molecule type" value="Genomic_DNA"/>
</dbReference>
<dbReference type="PROSITE" id="PS50943">
    <property type="entry name" value="HTH_CROC1"/>
    <property type="match status" value="1"/>
</dbReference>
<dbReference type="CDD" id="cd00093">
    <property type="entry name" value="HTH_XRE"/>
    <property type="match status" value="1"/>
</dbReference>
<dbReference type="InterPro" id="IPR010359">
    <property type="entry name" value="IrrE_HExxH"/>
</dbReference>
<proteinExistence type="inferred from homology"/>
<dbReference type="PANTHER" id="PTHR43236">
    <property type="entry name" value="ANTITOXIN HIGA1"/>
    <property type="match status" value="1"/>
</dbReference>
<dbReference type="GO" id="GO:0003677">
    <property type="term" value="F:DNA binding"/>
    <property type="evidence" value="ECO:0007669"/>
    <property type="project" value="InterPro"/>
</dbReference>
<feature type="domain" description="HTH cro/C1-type" evidence="2">
    <location>
        <begin position="9"/>
        <end position="63"/>
    </location>
</feature>
<dbReference type="RefSeq" id="WP_081213347.1">
    <property type="nucleotide sequence ID" value="NZ_CP015902.2"/>
</dbReference>
<dbReference type="Proteomes" id="UP000192095">
    <property type="component" value="Chromosome"/>
</dbReference>
<organism evidence="3 4">
    <name type="scientific">Lactococcus lactis subsp. lactis</name>
    <name type="common">Streptococcus lactis</name>
    <dbReference type="NCBI Taxonomy" id="1360"/>
    <lineage>
        <taxon>Bacteria</taxon>
        <taxon>Bacillati</taxon>
        <taxon>Bacillota</taxon>
        <taxon>Bacilli</taxon>
        <taxon>Lactobacillales</taxon>
        <taxon>Streptococcaceae</taxon>
        <taxon>Lactococcus</taxon>
    </lineage>
</organism>
<sequence length="386" mass="45371">MKAFNGERLKEARYFRSYSITELSSILGVSKQMVSKYENGKSEPPAETLFRIVKELGFPLNFYFGKDSSVPKKSETFYRSRFTATQKQKSPTESLKKLAYFYRSFLEDYLDFPLLEVDKDFLKEISILHEKKDIEQIAQNLREYWGLGSKPIANMVNLLERKGFLVCDIPHTMDKVDAFGGMEKFKEEMYYIIFLENKETDFFRRQFSSAHELGHWILHSGIINPQDLEPIEYRNMEQEANDFASAFLLPSEEFRTDVDSDNLTLQYILSLRNKWNVSMSALLMRAKKLNIISEERYIKFQKQINYKKWRKKEPHSEDFEIKHPQSLREGTELLVSEKLIDKTDIPLMIENKFDRAYPNLLIEEVAGLPRGYINSGETEQIIKIKG</sequence>
<dbReference type="InterPro" id="IPR052345">
    <property type="entry name" value="Rad_response_metalloprotease"/>
</dbReference>
<dbReference type="Gene3D" id="1.10.10.2910">
    <property type="match status" value="1"/>
</dbReference>